<dbReference type="AlphaFoldDB" id="A0ABD2XG64"/>
<evidence type="ECO:0000256" key="2">
    <source>
        <dbReference type="ARBA" id="ARBA00007299"/>
    </source>
</evidence>
<dbReference type="GO" id="GO:0005634">
    <property type="term" value="C:nucleus"/>
    <property type="evidence" value="ECO:0007669"/>
    <property type="project" value="UniProtKB-SubCell"/>
</dbReference>
<dbReference type="GO" id="GO:0006260">
    <property type="term" value="P:DNA replication"/>
    <property type="evidence" value="ECO:0007669"/>
    <property type="project" value="UniProtKB-KW"/>
</dbReference>
<name>A0ABD2XG64_9HYME</name>
<feature type="domain" description="DNA polymerase alpha subunit B OB" evidence="10">
    <location>
        <begin position="270"/>
        <end position="356"/>
    </location>
</feature>
<dbReference type="Pfam" id="PF04042">
    <property type="entry name" value="DNA_pol_E_B"/>
    <property type="match status" value="1"/>
</dbReference>
<feature type="domain" description="DNA polymerase alpha/delta/epsilon subunit B" evidence="8">
    <location>
        <begin position="374"/>
        <end position="579"/>
    </location>
</feature>
<proteinExistence type="inferred from homology"/>
<comment type="similarity">
    <text evidence="2 6">Belongs to the DNA polymerase alpha subunit B family.</text>
</comment>
<protein>
    <recommendedName>
        <fullName evidence="3 6">DNA polymerase alpha subunit B</fullName>
    </recommendedName>
</protein>
<sequence length="622" mass="70404">MVDRDDLLEKFESILEVSSETLDEEVITKCMELCFWYHVDAEEFVDMWVAYGINHLDGNLTPTVKKLEEMKRATPRDKNKKQNTSLNKSSGSKDTFSKSSMSMAIADDDFEILGLYGATEKLAEVQTKRPVSPDLEDSEFTSGWKATDDDANSSSNTATSRPTPQSQQHLPSVPPSFSQSSPYPHATQTQTGGKTLMTFGSKIESWLNLNNSKYPIRRAGSHVPANERYMFELLKAVSDVRTRVCRQVGFQICTTWAAASNGEDSYLTWNVRTRNQKKYRTWGRVCFESETKQSNPTPLLEGCRKPPKSNADTKFWPCVELDPSELHECSLFPGQIIAAEGINITGNLLKVQDIYKGSFIPAAKPPQIAEELKVYVAAGPFTQSNDLEFHPLWELLTKVAEEEPNVLILIGPFLDHSHPKVLDNSLTCTHQEFFNQLITRIKNYLTGKCTQVVLVASSRDVHHHAVYPTPEYFIPKSLQSSEILVLPDPCTIDIDGLRIGITSIDTLMHLGREEVVLKPCKTDKLSRLGNYILSQACFYPLYPPAKEINIDSQLWEKYAFLKEKPHMLLLPSDMRYFCKYINESVILNPERLSKRTFAKLNFKPCVDGSWTQENISCEVLKI</sequence>
<dbReference type="InterPro" id="IPR007185">
    <property type="entry name" value="DNA_pol_a/d/e_bsu"/>
</dbReference>
<organism evidence="11 12">
    <name type="scientific">Trichogramma kaykai</name>
    <dbReference type="NCBI Taxonomy" id="54128"/>
    <lineage>
        <taxon>Eukaryota</taxon>
        <taxon>Metazoa</taxon>
        <taxon>Ecdysozoa</taxon>
        <taxon>Arthropoda</taxon>
        <taxon>Hexapoda</taxon>
        <taxon>Insecta</taxon>
        <taxon>Pterygota</taxon>
        <taxon>Neoptera</taxon>
        <taxon>Endopterygota</taxon>
        <taxon>Hymenoptera</taxon>
        <taxon>Apocrita</taxon>
        <taxon>Proctotrupomorpha</taxon>
        <taxon>Chalcidoidea</taxon>
        <taxon>Trichogrammatidae</taxon>
        <taxon>Trichogramma</taxon>
    </lineage>
</organism>
<accession>A0ABD2XG64</accession>
<dbReference type="InterPro" id="IPR013627">
    <property type="entry name" value="Pol_alpha_B_N"/>
</dbReference>
<reference evidence="11 12" key="1">
    <citation type="journal article" date="2024" name="bioRxiv">
        <title>A reference genome for Trichogramma kaykai: A tiny desert-dwelling parasitoid wasp with competing sex-ratio distorters.</title>
        <authorList>
            <person name="Culotta J."/>
            <person name="Lindsey A.R."/>
        </authorList>
    </citation>
    <scope>NUCLEOTIDE SEQUENCE [LARGE SCALE GENOMIC DNA]</scope>
    <source>
        <strain evidence="11 12">KSX58</strain>
    </source>
</reference>
<dbReference type="Proteomes" id="UP001627154">
    <property type="component" value="Unassembled WGS sequence"/>
</dbReference>
<dbReference type="InterPro" id="IPR043034">
    <property type="entry name" value="DNA_pol_alpha_B_N_sf"/>
</dbReference>
<dbReference type="Pfam" id="PF08418">
    <property type="entry name" value="Pol_alpha_B_N"/>
    <property type="match status" value="1"/>
</dbReference>
<evidence type="ECO:0000256" key="4">
    <source>
        <dbReference type="ARBA" id="ARBA00022705"/>
    </source>
</evidence>
<feature type="region of interest" description="Disordered" evidence="7">
    <location>
        <begin position="71"/>
        <end position="98"/>
    </location>
</feature>
<dbReference type="Gene3D" id="3.60.21.60">
    <property type="match status" value="2"/>
</dbReference>
<dbReference type="InterPro" id="IPR016722">
    <property type="entry name" value="DNA_pol_alpha_bsu"/>
</dbReference>
<evidence type="ECO:0000256" key="3">
    <source>
        <dbReference type="ARBA" id="ARBA00018596"/>
    </source>
</evidence>
<keyword evidence="5 6" id="KW-0539">Nucleus</keyword>
<feature type="domain" description="DNA polymerase alpha subunit B N-terminal" evidence="9">
    <location>
        <begin position="16"/>
        <end position="72"/>
    </location>
</feature>
<keyword evidence="12" id="KW-1185">Reference proteome</keyword>
<evidence type="ECO:0000259" key="8">
    <source>
        <dbReference type="Pfam" id="PF04042"/>
    </source>
</evidence>
<evidence type="ECO:0000259" key="10">
    <source>
        <dbReference type="Pfam" id="PF22062"/>
    </source>
</evidence>
<evidence type="ECO:0000313" key="11">
    <source>
        <dbReference type="EMBL" id="KAL3403843.1"/>
    </source>
</evidence>
<feature type="region of interest" description="Disordered" evidence="7">
    <location>
        <begin position="125"/>
        <end position="193"/>
    </location>
</feature>
<gene>
    <name evidence="11" type="ORF">TKK_003510</name>
</gene>
<feature type="compositionally biased region" description="Polar residues" evidence="7">
    <location>
        <begin position="152"/>
        <end position="170"/>
    </location>
</feature>
<keyword evidence="4 6" id="KW-0235">DNA replication</keyword>
<comment type="function">
    <text evidence="6">Accessory subunit of the DNA polymerase alpha complex (also known as the alpha DNA polymerase-primase complex) which plays an essential role in the initiation of DNA synthesis.</text>
</comment>
<evidence type="ECO:0000259" key="9">
    <source>
        <dbReference type="Pfam" id="PF08418"/>
    </source>
</evidence>
<dbReference type="PANTHER" id="PTHR23061:SF12">
    <property type="entry name" value="DNA POLYMERASE ALPHA SUBUNIT B"/>
    <property type="match status" value="1"/>
</dbReference>
<feature type="compositionally biased region" description="Low complexity" evidence="7">
    <location>
        <begin position="175"/>
        <end position="184"/>
    </location>
</feature>
<dbReference type="Pfam" id="PF22062">
    <property type="entry name" value="OB_DPOA2"/>
    <property type="match status" value="1"/>
</dbReference>
<comment type="caution">
    <text evidence="11">The sequence shown here is derived from an EMBL/GenBank/DDBJ whole genome shotgun (WGS) entry which is preliminary data.</text>
</comment>
<dbReference type="Gene3D" id="1.10.8.530">
    <property type="entry name" value="DNA polymerase alpha-primase, subunit B, N-terminal domain"/>
    <property type="match status" value="1"/>
</dbReference>
<evidence type="ECO:0000256" key="1">
    <source>
        <dbReference type="ARBA" id="ARBA00004123"/>
    </source>
</evidence>
<evidence type="ECO:0000313" key="12">
    <source>
        <dbReference type="Proteomes" id="UP001627154"/>
    </source>
</evidence>
<evidence type="ECO:0000256" key="5">
    <source>
        <dbReference type="ARBA" id="ARBA00023242"/>
    </source>
</evidence>
<dbReference type="PANTHER" id="PTHR23061">
    <property type="entry name" value="DNA POLYMERASE 2 ALPHA 70 KDA SUBUNIT"/>
    <property type="match status" value="1"/>
</dbReference>
<dbReference type="InterPro" id="IPR054300">
    <property type="entry name" value="OB_DPOA2"/>
</dbReference>
<dbReference type="EMBL" id="JBJJXI010000028">
    <property type="protein sequence ID" value="KAL3403843.1"/>
    <property type="molecule type" value="Genomic_DNA"/>
</dbReference>
<evidence type="ECO:0000256" key="7">
    <source>
        <dbReference type="SAM" id="MobiDB-lite"/>
    </source>
</evidence>
<dbReference type="PIRSF" id="PIRSF018300">
    <property type="entry name" value="DNA_pol_alph_2"/>
    <property type="match status" value="1"/>
</dbReference>
<feature type="compositionally biased region" description="Low complexity" evidence="7">
    <location>
        <begin position="88"/>
        <end position="98"/>
    </location>
</feature>
<comment type="subcellular location">
    <subcellularLocation>
        <location evidence="1 6">Nucleus</location>
    </subcellularLocation>
</comment>
<evidence type="ECO:0000256" key="6">
    <source>
        <dbReference type="PIRNR" id="PIRNR018300"/>
    </source>
</evidence>